<dbReference type="RefSeq" id="WP_381012500.1">
    <property type="nucleotide sequence ID" value="NZ_JBHTJF010000033.1"/>
</dbReference>
<dbReference type="InterPro" id="IPR003010">
    <property type="entry name" value="C-N_Hydrolase"/>
</dbReference>
<feature type="domain" description="CN hydrolase" evidence="1">
    <location>
        <begin position="2"/>
        <end position="195"/>
    </location>
</feature>
<evidence type="ECO:0000259" key="1">
    <source>
        <dbReference type="Pfam" id="PF00795"/>
    </source>
</evidence>
<evidence type="ECO:0000313" key="2">
    <source>
        <dbReference type="EMBL" id="MFD0943895.1"/>
    </source>
</evidence>
<organism evidence="2 3">
    <name type="scientific">Savagea faecisuis</name>
    <dbReference type="NCBI Taxonomy" id="1274803"/>
    <lineage>
        <taxon>Bacteria</taxon>
        <taxon>Bacillati</taxon>
        <taxon>Bacillota</taxon>
        <taxon>Bacilli</taxon>
        <taxon>Bacillales</taxon>
        <taxon>Caryophanaceae</taxon>
        <taxon>Savagea</taxon>
    </lineage>
</organism>
<dbReference type="SUPFAM" id="SSF56317">
    <property type="entry name" value="Carbon-nitrogen hydrolase"/>
    <property type="match status" value="1"/>
</dbReference>
<dbReference type="Gene3D" id="3.60.110.10">
    <property type="entry name" value="Carbon-nitrogen hydrolase"/>
    <property type="match status" value="1"/>
</dbReference>
<dbReference type="Pfam" id="PF00795">
    <property type="entry name" value="CN_hydrolase"/>
    <property type="match status" value="1"/>
</dbReference>
<sequence>MKVALVQPYGDNYTYSLDELEEKLQHFLAKQPAVDLIVFPEAYEYIEHEKLSPWDAVRALGDKFQTAVIVGYSLDLGTEEAYYYNPNADEAQYETNFSFYIKHATAHRVMFEEALSEENIATIYAPVYLKGKHIQFSICHDMYYPLIMERFAQEGMDIYINLTGGNVKMSKWGAILKGRSVELSGPVLCTMGNRTSMRQASERLMYRDGKRIAPIKSSSAGKSTHAFSIFDLDSTKEMEETPHYYSDKVYTAFTVGEQGAHIHLKEGQAIPNRAVEATSEQSFRMNVEEGTVHVHVGGEEHLKDRAYVFEEPRFTGDHELFIYFCDASLSYEDAISLAKLRAIENRIAVVIDTPHYRIGAKTNRYKDVQLFERPTIGFDLQHMYGFDSVYEKNPTSTNGLNVKYRDLYEALIYE</sequence>
<keyword evidence="2" id="KW-0378">Hydrolase</keyword>
<dbReference type="EMBL" id="JBHTJF010000033">
    <property type="protein sequence ID" value="MFD0943895.1"/>
    <property type="molecule type" value="Genomic_DNA"/>
</dbReference>
<dbReference type="GO" id="GO:0016787">
    <property type="term" value="F:hydrolase activity"/>
    <property type="evidence" value="ECO:0007669"/>
    <property type="project" value="UniProtKB-KW"/>
</dbReference>
<gene>
    <name evidence="2" type="ORF">ACFQ0V_09065</name>
</gene>
<dbReference type="InterPro" id="IPR036526">
    <property type="entry name" value="C-N_Hydrolase_sf"/>
</dbReference>
<evidence type="ECO:0000313" key="3">
    <source>
        <dbReference type="Proteomes" id="UP001596976"/>
    </source>
</evidence>
<protein>
    <submittedName>
        <fullName evidence="2">Nitrilase-related carbon-nitrogen hydrolase</fullName>
    </submittedName>
</protein>
<keyword evidence="3" id="KW-1185">Reference proteome</keyword>
<proteinExistence type="predicted"/>
<dbReference type="Proteomes" id="UP001596976">
    <property type="component" value="Unassembled WGS sequence"/>
</dbReference>
<accession>A0ABW3GXJ5</accession>
<name>A0ABW3GXJ5_9BACL</name>
<comment type="caution">
    <text evidence="2">The sequence shown here is derived from an EMBL/GenBank/DDBJ whole genome shotgun (WGS) entry which is preliminary data.</text>
</comment>
<reference evidence="3" key="1">
    <citation type="journal article" date="2019" name="Int. J. Syst. Evol. Microbiol.">
        <title>The Global Catalogue of Microorganisms (GCM) 10K type strain sequencing project: providing services to taxonomists for standard genome sequencing and annotation.</title>
        <authorList>
            <consortium name="The Broad Institute Genomics Platform"/>
            <consortium name="The Broad Institute Genome Sequencing Center for Infectious Disease"/>
            <person name="Wu L."/>
            <person name="Ma J."/>
        </authorList>
    </citation>
    <scope>NUCLEOTIDE SEQUENCE [LARGE SCALE GENOMIC DNA]</scope>
    <source>
        <strain evidence="3">CCUG 63563</strain>
    </source>
</reference>